<protein>
    <submittedName>
        <fullName evidence="5">Methionine synthase, vitamin-B12 independent</fullName>
    </submittedName>
</protein>
<keyword evidence="6" id="KW-1185">Reference proteome</keyword>
<dbReference type="RefSeq" id="WP_011991116.1">
    <property type="nucleotide sequence ID" value="NC_009712.1"/>
</dbReference>
<keyword evidence="3" id="KW-0862">Zinc</keyword>
<dbReference type="CDD" id="cd03311">
    <property type="entry name" value="CIMS_C_terminal_like"/>
    <property type="match status" value="1"/>
</dbReference>
<evidence type="ECO:0000256" key="1">
    <source>
        <dbReference type="ARBA" id="ARBA00001947"/>
    </source>
</evidence>
<dbReference type="NCBIfam" id="NF002119">
    <property type="entry name" value="PRK00957.1"/>
    <property type="match status" value="1"/>
</dbReference>
<proteinExistence type="predicted"/>
<accession>A7I4G7</accession>
<dbReference type="Proteomes" id="UP000002408">
    <property type="component" value="Chromosome"/>
</dbReference>
<evidence type="ECO:0000259" key="4">
    <source>
        <dbReference type="Pfam" id="PF01717"/>
    </source>
</evidence>
<dbReference type="GO" id="GO:0003871">
    <property type="term" value="F:5-methyltetrahydropteroyltriglutamate-homocysteine S-methyltransferase activity"/>
    <property type="evidence" value="ECO:0007669"/>
    <property type="project" value="InterPro"/>
</dbReference>
<dbReference type="PANTHER" id="PTHR30519">
    <property type="entry name" value="5-METHYLTETRAHYDROPTEROYLTRIGLUTAMATE--HOMOCYSTEINE METHYLTRANSFERASE"/>
    <property type="match status" value="1"/>
</dbReference>
<reference evidence="6" key="1">
    <citation type="journal article" date="2015" name="Microbiology">
        <title>Genome of Methanoregula boonei 6A8 reveals adaptations to oligotrophic peatland environments.</title>
        <authorList>
            <person name="Braeuer S."/>
            <person name="Cadillo-Quiroz H."/>
            <person name="Kyrpides N."/>
            <person name="Woyke T."/>
            <person name="Goodwin L."/>
            <person name="Detter C."/>
            <person name="Podell S."/>
            <person name="Yavitt J.B."/>
            <person name="Zinder S.H."/>
        </authorList>
    </citation>
    <scope>NUCLEOTIDE SEQUENCE [LARGE SCALE GENOMIC DNA]</scope>
    <source>
        <strain evidence="6">DSM 21154 / JCM 14090 / 6A8</strain>
    </source>
</reference>
<evidence type="ECO:0000256" key="3">
    <source>
        <dbReference type="ARBA" id="ARBA00022833"/>
    </source>
</evidence>
<dbReference type="KEGG" id="mbn:Mboo_0104"/>
<dbReference type="GeneID" id="5412259"/>
<dbReference type="STRING" id="456442.Mboo_0104"/>
<comment type="cofactor">
    <cofactor evidence="1">
        <name>Zn(2+)</name>
        <dbReference type="ChEBI" id="CHEBI:29105"/>
    </cofactor>
</comment>
<dbReference type="eggNOG" id="arCOG01876">
    <property type="taxonomic scope" value="Archaea"/>
</dbReference>
<gene>
    <name evidence="5" type="ordered locus">Mboo_0104</name>
</gene>
<dbReference type="Pfam" id="PF01717">
    <property type="entry name" value="Meth_synt_2"/>
    <property type="match status" value="1"/>
</dbReference>
<evidence type="ECO:0000313" key="5">
    <source>
        <dbReference type="EMBL" id="ABS54628.1"/>
    </source>
</evidence>
<keyword evidence="2" id="KW-0479">Metal-binding</keyword>
<feature type="domain" description="Cobalamin-independent methionine synthase MetE C-terminal/archaeal" evidence="4">
    <location>
        <begin position="12"/>
        <end position="294"/>
    </location>
</feature>
<dbReference type="OrthoDB" id="17656at2157"/>
<dbReference type="InterPro" id="IPR038071">
    <property type="entry name" value="UROD/MetE-like_sf"/>
</dbReference>
<dbReference type="InterPro" id="IPR002629">
    <property type="entry name" value="Met_Synth_C/arc"/>
</dbReference>
<sequence length="300" mass="31712">MKAYFVNKVLATTVVGSYPVVKGSGISSFFDPFKAAVETAVADQVNAGIDIISDGQVRNDMIPLFTARLPGIKGQDVVGKVQPASGAITAGDAKYARSKSPYVKGVLTGPSSIAHGLHIGTPMYRNKEELVPDLAAALAVEAKHLEAAGVTLLQIDEPIFSTGVADLAVGKQAIEAIAGAVKIPTCMHVCGGLGNVIDDILKINVHVLDFEFSKNPANLALFGSRDLAGRMIGYGCVDSTSEAVETVAEIKKRIEKGVEIFGAKAMLVDPDCGLRMRSRESAFWKLKNMAEAAREVRLAL</sequence>
<dbReference type="GO" id="GO:0008270">
    <property type="term" value="F:zinc ion binding"/>
    <property type="evidence" value="ECO:0007669"/>
    <property type="project" value="InterPro"/>
</dbReference>
<evidence type="ECO:0000256" key="2">
    <source>
        <dbReference type="ARBA" id="ARBA00022723"/>
    </source>
</evidence>
<dbReference type="Gene3D" id="3.20.20.210">
    <property type="match status" value="1"/>
</dbReference>
<dbReference type="SUPFAM" id="SSF51726">
    <property type="entry name" value="UROD/MetE-like"/>
    <property type="match status" value="1"/>
</dbReference>
<dbReference type="GO" id="GO:0009086">
    <property type="term" value="P:methionine biosynthetic process"/>
    <property type="evidence" value="ECO:0007669"/>
    <property type="project" value="InterPro"/>
</dbReference>
<organism evidence="5 6">
    <name type="scientific">Methanoregula boonei (strain DSM 21154 / JCM 14090 / 6A8)</name>
    <dbReference type="NCBI Taxonomy" id="456442"/>
    <lineage>
        <taxon>Archaea</taxon>
        <taxon>Methanobacteriati</taxon>
        <taxon>Methanobacteriota</taxon>
        <taxon>Stenosarchaea group</taxon>
        <taxon>Methanomicrobia</taxon>
        <taxon>Methanomicrobiales</taxon>
        <taxon>Methanoregulaceae</taxon>
        <taxon>Methanoregula</taxon>
    </lineage>
</organism>
<evidence type="ECO:0000313" key="6">
    <source>
        <dbReference type="Proteomes" id="UP000002408"/>
    </source>
</evidence>
<dbReference type="HOGENOM" id="CLU_040013_3_2_2"/>
<dbReference type="AlphaFoldDB" id="A7I4G7"/>
<name>A7I4G7_METB6</name>
<dbReference type="EMBL" id="CP000780">
    <property type="protein sequence ID" value="ABS54628.1"/>
    <property type="molecule type" value="Genomic_DNA"/>
</dbReference>